<dbReference type="RefSeq" id="WP_123669423.1">
    <property type="nucleotide sequence ID" value="NZ_RJKE01000001.1"/>
</dbReference>
<gene>
    <name evidence="1" type="ORF">EDD29_8210</name>
</gene>
<comment type="caution">
    <text evidence="1">The sequence shown here is derived from an EMBL/GenBank/DDBJ whole genome shotgun (WGS) entry which is preliminary data.</text>
</comment>
<dbReference type="AlphaFoldDB" id="A0A3N1DAC8"/>
<evidence type="ECO:0000313" key="2">
    <source>
        <dbReference type="Proteomes" id="UP000272400"/>
    </source>
</evidence>
<keyword evidence="2" id="KW-1185">Reference proteome</keyword>
<dbReference type="Gene3D" id="3.30.70.1230">
    <property type="entry name" value="Nucleotide cyclase"/>
    <property type="match status" value="1"/>
</dbReference>
<name>A0A3N1DAC8_9ACTN</name>
<dbReference type="OrthoDB" id="3482507at2"/>
<sequence length="197" mass="21919">MTADTAAPWTPTGWCHLFSCDVISYGDARRTDEVQGFLRDNMYRALEASFTHARIPYGDIYVEDRGDGVIAAVPSGHDPALLVTAVFDGLKAHVKRRNRLASEIAQMRLRAAVHLGVARHDGRGLVGTDVNHLCRLLDAPSFKELVGRSPAPVCLIASERFYDDVIRKDVGVIDVEEYHHLQVSLKETDCPAWVRRP</sequence>
<proteinExistence type="predicted"/>
<organism evidence="1 2">
    <name type="scientific">Actinocorallia herbida</name>
    <dbReference type="NCBI Taxonomy" id="58109"/>
    <lineage>
        <taxon>Bacteria</taxon>
        <taxon>Bacillati</taxon>
        <taxon>Actinomycetota</taxon>
        <taxon>Actinomycetes</taxon>
        <taxon>Streptosporangiales</taxon>
        <taxon>Thermomonosporaceae</taxon>
        <taxon>Actinocorallia</taxon>
    </lineage>
</organism>
<dbReference type="Proteomes" id="UP000272400">
    <property type="component" value="Unassembled WGS sequence"/>
</dbReference>
<protein>
    <recommendedName>
        <fullName evidence="3">Guanylate cyclase domain-containing protein</fullName>
    </recommendedName>
</protein>
<evidence type="ECO:0008006" key="3">
    <source>
        <dbReference type="Google" id="ProtNLM"/>
    </source>
</evidence>
<accession>A0A3N1DAC8</accession>
<evidence type="ECO:0000313" key="1">
    <source>
        <dbReference type="EMBL" id="ROO90483.1"/>
    </source>
</evidence>
<dbReference type="EMBL" id="RJKE01000001">
    <property type="protein sequence ID" value="ROO90483.1"/>
    <property type="molecule type" value="Genomic_DNA"/>
</dbReference>
<reference evidence="1 2" key="1">
    <citation type="submission" date="2018-11" db="EMBL/GenBank/DDBJ databases">
        <title>Sequencing the genomes of 1000 actinobacteria strains.</title>
        <authorList>
            <person name="Klenk H.-P."/>
        </authorList>
    </citation>
    <scope>NUCLEOTIDE SEQUENCE [LARGE SCALE GENOMIC DNA]</scope>
    <source>
        <strain evidence="1 2">DSM 44254</strain>
    </source>
</reference>
<dbReference type="InterPro" id="IPR029787">
    <property type="entry name" value="Nucleotide_cyclase"/>
</dbReference>